<evidence type="ECO:0000256" key="1">
    <source>
        <dbReference type="SAM" id="MobiDB-lite"/>
    </source>
</evidence>
<gene>
    <name evidence="2" type="ORF">C9J01_21700</name>
</gene>
<name>A0A2T3N805_9GAMM</name>
<reference evidence="2 3" key="1">
    <citation type="submission" date="2018-03" db="EMBL/GenBank/DDBJ databases">
        <title>Whole genome sequencing of Histamine producing bacteria.</title>
        <authorList>
            <person name="Butler K."/>
        </authorList>
    </citation>
    <scope>NUCLEOTIDE SEQUENCE [LARGE SCALE GENOMIC DNA]</scope>
    <source>
        <strain evidence="2 3">DSM 19138</strain>
    </source>
</reference>
<dbReference type="AlphaFoldDB" id="A0A2T3N805"/>
<protein>
    <submittedName>
        <fullName evidence="2">Uncharacterized protein</fullName>
    </submittedName>
</protein>
<dbReference type="InterPro" id="IPR046689">
    <property type="entry name" value="DUF6559"/>
</dbReference>
<sequence>MFTICQFFKRRAIRQYIKTLSPALLTSYGPRETYTDGQINAVLNASGLSLRYAQYAHALFGNQHPTLHQELANGLFEGNTFNALDIIAIAKPSGWKGGANTDNLSNHYGQNSRY</sequence>
<comment type="caution">
    <text evidence="2">The sequence shown here is derived from an EMBL/GenBank/DDBJ whole genome shotgun (WGS) entry which is preliminary data.</text>
</comment>
<organism evidence="2 3">
    <name type="scientific">Photobacterium rosenbergii</name>
    <dbReference type="NCBI Taxonomy" id="294936"/>
    <lineage>
        <taxon>Bacteria</taxon>
        <taxon>Pseudomonadati</taxon>
        <taxon>Pseudomonadota</taxon>
        <taxon>Gammaproteobacteria</taxon>
        <taxon>Vibrionales</taxon>
        <taxon>Vibrionaceae</taxon>
        <taxon>Photobacterium</taxon>
    </lineage>
</organism>
<accession>A0A2T3N805</accession>
<dbReference type="EMBL" id="PYMB01000016">
    <property type="protein sequence ID" value="PSW09239.1"/>
    <property type="molecule type" value="Genomic_DNA"/>
</dbReference>
<dbReference type="OrthoDB" id="5828995at2"/>
<feature type="compositionally biased region" description="Polar residues" evidence="1">
    <location>
        <begin position="100"/>
        <end position="114"/>
    </location>
</feature>
<evidence type="ECO:0000313" key="3">
    <source>
        <dbReference type="Proteomes" id="UP000241346"/>
    </source>
</evidence>
<dbReference type="Proteomes" id="UP000241346">
    <property type="component" value="Unassembled WGS sequence"/>
</dbReference>
<feature type="region of interest" description="Disordered" evidence="1">
    <location>
        <begin position="95"/>
        <end position="114"/>
    </location>
</feature>
<evidence type="ECO:0000313" key="2">
    <source>
        <dbReference type="EMBL" id="PSW09239.1"/>
    </source>
</evidence>
<dbReference type="RefSeq" id="WP_107300231.1">
    <property type="nucleotide sequence ID" value="NZ_PYMB01000016.1"/>
</dbReference>
<proteinExistence type="predicted"/>
<dbReference type="Pfam" id="PF20196">
    <property type="entry name" value="DUF6559"/>
    <property type="match status" value="1"/>
</dbReference>